<dbReference type="EMBL" id="AB905437">
    <property type="protein sequence ID" value="BAP15787.1"/>
    <property type="molecule type" value="Genomic_DNA"/>
</dbReference>
<feature type="region of interest" description="Disordered" evidence="1">
    <location>
        <begin position="241"/>
        <end position="260"/>
    </location>
</feature>
<feature type="region of interest" description="Disordered" evidence="1">
    <location>
        <begin position="163"/>
        <end position="203"/>
    </location>
</feature>
<keyword evidence="2" id="KW-1133">Transmembrane helix</keyword>
<geneLocation type="plasmid" evidence="3">
    <name>pSLA2-S</name>
</geneLocation>
<feature type="transmembrane region" description="Helical" evidence="2">
    <location>
        <begin position="93"/>
        <end position="112"/>
    </location>
</feature>
<reference evidence="3" key="1">
    <citation type="journal article" date="1994" name="J. Antibiot.">
        <title>Isolation and characterization of linear plasmids from lankacidin-producing Streptomyces species.</title>
        <authorList>
            <person name="Kinashi H."/>
            <person name="Mori E."/>
            <person name="Hatani A."/>
            <person name="Nimi O."/>
        </authorList>
    </citation>
    <scope>NUCLEOTIDE SEQUENCE</scope>
    <source>
        <strain evidence="3">7434AN4</strain>
        <plasmid evidence="3">pSLA2-S</plasmid>
    </source>
</reference>
<keyword evidence="2" id="KW-0472">Membrane</keyword>
<accession>A0A068Q6D8</accession>
<feature type="region of interest" description="Disordered" evidence="1">
    <location>
        <begin position="265"/>
        <end position="305"/>
    </location>
</feature>
<sequence length="425" mass="45685">MGRKKLEEFGPPGSAARLRAGLVAADRFISFVTWGVAAGMIVWSMLNATPYVADHLAPEWRATAFVLPLVVDLAFLGSLRADEIASRHKVSGGVWAGVLRLFTGAGSVFLNIGHAAEKGDWTGVFQHLITPGILVLLAEAGPVYRCRLAGRLDDVELAEAKKAEVERARREQEAERRRRQAQEDADREAERQRQEAERLREQEWEDERRRLELEDQREESRAKRALEARRLDLEEKRLALHRPVPAPQAPAATAPAAPVRVPVASVASAPRTGVPAPQALTGAANGLPVAPEADPDATAADRAAQAVSALPAAPQAPAALRKDATASVAAAQAAPGRVTARIEDQEDEPAPQPVPAPAGPGKDWDLPDLPADCAPGRVPDLLTDEQARARIVYGLLRTDWTQRRIGAFAGRSATTVNKVKAALAK</sequence>
<reference evidence="3" key="2">
    <citation type="submission" date="2014-01" db="EMBL/GenBank/DDBJ databases">
        <authorList>
            <person name="Takahama Y."/>
            <person name="Yang Y."/>
            <person name="Arakawa K."/>
            <person name="Kinashi H."/>
        </authorList>
    </citation>
    <scope>NUCLEOTIDE SEQUENCE</scope>
    <source>
        <strain evidence="3">7434AN4</strain>
        <plasmid evidence="3">pSLA2-S</plasmid>
    </source>
</reference>
<feature type="transmembrane region" description="Helical" evidence="2">
    <location>
        <begin position="28"/>
        <end position="48"/>
    </location>
</feature>
<organism evidence="3">
    <name type="scientific">Streptomyces rochei</name>
    <name type="common">Streptomyces parvullus</name>
    <dbReference type="NCBI Taxonomy" id="1928"/>
    <lineage>
        <taxon>Bacteria</taxon>
        <taxon>Bacillati</taxon>
        <taxon>Actinomycetota</taxon>
        <taxon>Actinomycetes</taxon>
        <taxon>Kitasatosporales</taxon>
        <taxon>Streptomycetaceae</taxon>
        <taxon>Streptomyces</taxon>
        <taxon>Streptomyces rochei group</taxon>
    </lineage>
</organism>
<protein>
    <recommendedName>
        <fullName evidence="4">DUF2637 domain-containing protein</fullName>
    </recommendedName>
</protein>
<proteinExistence type="predicted"/>
<name>A0A068Q6D8_STRRO</name>
<keyword evidence="2" id="KW-0812">Transmembrane</keyword>
<feature type="compositionally biased region" description="Low complexity" evidence="1">
    <location>
        <begin position="323"/>
        <end position="339"/>
    </location>
</feature>
<feature type="region of interest" description="Disordered" evidence="1">
    <location>
        <begin position="323"/>
        <end position="378"/>
    </location>
</feature>
<evidence type="ECO:0000313" key="3">
    <source>
        <dbReference type="EMBL" id="BAP15787.1"/>
    </source>
</evidence>
<feature type="transmembrane region" description="Helical" evidence="2">
    <location>
        <begin position="60"/>
        <end position="81"/>
    </location>
</feature>
<gene>
    <name evidence="3" type="primary">pSLA2-S.03</name>
</gene>
<dbReference type="RefSeq" id="WP_031942398.1">
    <property type="nucleotide sequence ID" value="NC_024971.1"/>
</dbReference>
<keyword evidence="3" id="KW-0614">Plasmid</keyword>
<evidence type="ECO:0000256" key="2">
    <source>
        <dbReference type="SAM" id="Phobius"/>
    </source>
</evidence>
<feature type="compositionally biased region" description="Low complexity" evidence="1">
    <location>
        <begin position="288"/>
        <end position="305"/>
    </location>
</feature>
<feature type="compositionally biased region" description="Low complexity" evidence="1">
    <location>
        <begin position="249"/>
        <end position="260"/>
    </location>
</feature>
<evidence type="ECO:0008006" key="4">
    <source>
        <dbReference type="Google" id="ProtNLM"/>
    </source>
</evidence>
<evidence type="ECO:0000256" key="1">
    <source>
        <dbReference type="SAM" id="MobiDB-lite"/>
    </source>
</evidence>
<dbReference type="AlphaFoldDB" id="A0A068Q6D8"/>